<organism evidence="2 3">
    <name type="scientific">Winogradskyella maritima</name>
    <dbReference type="NCBI Taxonomy" id="1517766"/>
    <lineage>
        <taxon>Bacteria</taxon>
        <taxon>Pseudomonadati</taxon>
        <taxon>Bacteroidota</taxon>
        <taxon>Flavobacteriia</taxon>
        <taxon>Flavobacteriales</taxon>
        <taxon>Flavobacteriaceae</taxon>
        <taxon>Winogradskyella</taxon>
    </lineage>
</organism>
<comment type="caution">
    <text evidence="2">The sequence shown here is derived from an EMBL/GenBank/DDBJ whole genome shotgun (WGS) entry which is preliminary data.</text>
</comment>
<evidence type="ECO:0000313" key="2">
    <source>
        <dbReference type="EMBL" id="MFC3877719.1"/>
    </source>
</evidence>
<dbReference type="EMBL" id="JBHSAT010000007">
    <property type="protein sequence ID" value="MFC3877719.1"/>
    <property type="molecule type" value="Genomic_DNA"/>
</dbReference>
<keyword evidence="3" id="KW-1185">Reference proteome</keyword>
<reference evidence="3" key="1">
    <citation type="journal article" date="2019" name="Int. J. Syst. Evol. Microbiol.">
        <title>The Global Catalogue of Microorganisms (GCM) 10K type strain sequencing project: providing services to taxonomists for standard genome sequencing and annotation.</title>
        <authorList>
            <consortium name="The Broad Institute Genomics Platform"/>
            <consortium name="The Broad Institute Genome Sequencing Center for Infectious Disease"/>
            <person name="Wu L."/>
            <person name="Ma J."/>
        </authorList>
    </citation>
    <scope>NUCLEOTIDE SEQUENCE [LARGE SCALE GENOMIC DNA]</scope>
    <source>
        <strain evidence="3">CECT 8979</strain>
    </source>
</reference>
<proteinExistence type="predicted"/>
<name>A0ABV8AJY9_9FLAO</name>
<sequence length="155" mass="17451">MKAYLRSSLIALLLFTFSFSAQAQKSSNQTTIIDFAKTNGFAEALNIEDSYIDEVLARLFKSQNHTVSFKATSVTTDKLKNDIYTFELYLDNYKVEHSNIKVILKDAQIKKVIHNISNVSNLKFQPAKISSKAGFQIAKNAFKNSYGKIKTKPNA</sequence>
<keyword evidence="1" id="KW-0732">Signal</keyword>
<feature type="chain" id="PRO_5045848917" evidence="1">
    <location>
        <begin position="24"/>
        <end position="155"/>
    </location>
</feature>
<accession>A0ABV8AJY9</accession>
<evidence type="ECO:0000256" key="1">
    <source>
        <dbReference type="SAM" id="SignalP"/>
    </source>
</evidence>
<evidence type="ECO:0000313" key="3">
    <source>
        <dbReference type="Proteomes" id="UP001595812"/>
    </source>
</evidence>
<feature type="signal peptide" evidence="1">
    <location>
        <begin position="1"/>
        <end position="23"/>
    </location>
</feature>
<dbReference type="RefSeq" id="WP_386100672.1">
    <property type="nucleotide sequence ID" value="NZ_JBHSAT010000007.1"/>
</dbReference>
<protein>
    <submittedName>
        <fullName evidence="2">Uncharacterized protein</fullName>
    </submittedName>
</protein>
<gene>
    <name evidence="2" type="ORF">ACFOSX_10800</name>
</gene>
<dbReference type="Proteomes" id="UP001595812">
    <property type="component" value="Unassembled WGS sequence"/>
</dbReference>